<evidence type="ECO:0000313" key="1">
    <source>
        <dbReference type="EMBL" id="EGF20265.1"/>
    </source>
</evidence>
<dbReference type="AlphaFoldDB" id="F2CBT7"/>
<dbReference type="Proteomes" id="UP000004826">
    <property type="component" value="Unassembled WGS sequence"/>
</dbReference>
<reference evidence="1 2" key="1">
    <citation type="submission" date="2011-02" db="EMBL/GenBank/DDBJ databases">
        <authorList>
            <person name="Muzny D."/>
            <person name="Qin X."/>
            <person name="Deng J."/>
            <person name="Jiang H."/>
            <person name="Liu Y."/>
            <person name="Qu J."/>
            <person name="Song X.-Z."/>
            <person name="Zhang L."/>
            <person name="Thornton R."/>
            <person name="Coyle M."/>
            <person name="Francisco L."/>
            <person name="Jackson L."/>
            <person name="Javaid M."/>
            <person name="Korchina V."/>
            <person name="Kovar C."/>
            <person name="Mata R."/>
            <person name="Mathew T."/>
            <person name="Ngo R."/>
            <person name="Nguyen L."/>
            <person name="Nguyen N."/>
            <person name="Okwuonu G."/>
            <person name="Ongeri F."/>
            <person name="Pham C."/>
            <person name="Simmons D."/>
            <person name="Wilczek-Boney K."/>
            <person name="Hale W."/>
            <person name="Jakkamsetti A."/>
            <person name="Pham P."/>
            <person name="Ruth R."/>
            <person name="San Lucas F."/>
            <person name="Warren J."/>
            <person name="Zhang J."/>
            <person name="Zhao Z."/>
            <person name="Zhou C."/>
            <person name="Zhu D."/>
            <person name="Lee S."/>
            <person name="Bess C."/>
            <person name="Blankenburg K."/>
            <person name="Forbes L."/>
            <person name="Fu Q."/>
            <person name="Gubbala S."/>
            <person name="Hirani K."/>
            <person name="Jayaseelan J.C."/>
            <person name="Lara F."/>
            <person name="Munidasa M."/>
            <person name="Palculict T."/>
            <person name="Patil S."/>
            <person name="Pu L.-L."/>
            <person name="Saada N."/>
            <person name="Tang L."/>
            <person name="Weissenberger G."/>
            <person name="Zhu Y."/>
            <person name="Hemphill L."/>
            <person name="Shang Y."/>
            <person name="Youmans B."/>
            <person name="Ayvaz T."/>
            <person name="Ross M."/>
            <person name="Santibanez J."/>
            <person name="Aqrawi P."/>
            <person name="Gross S."/>
            <person name="Joshi V."/>
            <person name="Fowler G."/>
            <person name="Nazareth L."/>
            <person name="Reid J."/>
            <person name="Worley K."/>
            <person name="Petrosino J."/>
            <person name="Highlander S."/>
            <person name="Gibbs R."/>
        </authorList>
    </citation>
    <scope>NUCLEOTIDE SEQUENCE [LARGE SCALE GENOMIC DNA]</scope>
    <source>
        <strain evidence="1 2">SK408</strain>
    </source>
</reference>
<dbReference type="HOGENOM" id="CLU_3030632_0_0_9"/>
<organism evidence="1 2">
    <name type="scientific">Streptococcus sanguinis SK408</name>
    <dbReference type="NCBI Taxonomy" id="888818"/>
    <lineage>
        <taxon>Bacteria</taxon>
        <taxon>Bacillati</taxon>
        <taxon>Bacillota</taxon>
        <taxon>Bacilli</taxon>
        <taxon>Lactobacillales</taxon>
        <taxon>Streptococcaceae</taxon>
        <taxon>Streptococcus</taxon>
    </lineage>
</organism>
<gene>
    <name evidence="1" type="ORF">HMPREF9391_0374</name>
</gene>
<proteinExistence type="predicted"/>
<accession>F2CBT7</accession>
<comment type="caution">
    <text evidence="1">The sequence shown here is derived from an EMBL/GenBank/DDBJ whole genome shotgun (WGS) entry which is preliminary data.</text>
</comment>
<sequence length="55" mass="6499">MQGFMFKKPLTVNQNYQNGSNILKKAEQGIIDWLLWLYDFSPLQKAFSLRGLFKM</sequence>
<name>F2CBT7_STRSA</name>
<dbReference type="EMBL" id="AFBE01000001">
    <property type="protein sequence ID" value="EGF20265.1"/>
    <property type="molecule type" value="Genomic_DNA"/>
</dbReference>
<protein>
    <submittedName>
        <fullName evidence="1">Uncharacterized protein</fullName>
    </submittedName>
</protein>
<evidence type="ECO:0000313" key="2">
    <source>
        <dbReference type="Proteomes" id="UP000004826"/>
    </source>
</evidence>
<dbReference type="PATRIC" id="fig|888818.3.peg.367"/>